<dbReference type="Proteomes" id="UP000092321">
    <property type="component" value="Unassembled WGS sequence"/>
</dbReference>
<name>A0A1B7TJ33_9ASCO</name>
<dbReference type="GO" id="GO:0004674">
    <property type="term" value="F:protein serine/threonine kinase activity"/>
    <property type="evidence" value="ECO:0007669"/>
    <property type="project" value="UniProtKB-KW"/>
</dbReference>
<evidence type="ECO:0000256" key="5">
    <source>
        <dbReference type="ARBA" id="ARBA00022553"/>
    </source>
</evidence>
<organism evidence="15 16">
    <name type="scientific">Hanseniaspora valbyensis NRRL Y-1626</name>
    <dbReference type="NCBI Taxonomy" id="766949"/>
    <lineage>
        <taxon>Eukaryota</taxon>
        <taxon>Fungi</taxon>
        <taxon>Dikarya</taxon>
        <taxon>Ascomycota</taxon>
        <taxon>Saccharomycotina</taxon>
        <taxon>Saccharomycetes</taxon>
        <taxon>Saccharomycodales</taxon>
        <taxon>Saccharomycodaceae</taxon>
        <taxon>Hanseniaspora</taxon>
    </lineage>
</organism>
<comment type="catalytic activity">
    <reaction evidence="11">
        <text>L-seryl-[protein] + ATP = O-phospho-L-seryl-[protein] + ADP + H(+)</text>
        <dbReference type="Rhea" id="RHEA:17989"/>
        <dbReference type="Rhea" id="RHEA-COMP:9863"/>
        <dbReference type="Rhea" id="RHEA-COMP:11604"/>
        <dbReference type="ChEBI" id="CHEBI:15378"/>
        <dbReference type="ChEBI" id="CHEBI:29999"/>
        <dbReference type="ChEBI" id="CHEBI:30616"/>
        <dbReference type="ChEBI" id="CHEBI:83421"/>
        <dbReference type="ChEBI" id="CHEBI:456216"/>
        <dbReference type="EC" id="2.7.11.1"/>
    </reaction>
</comment>
<evidence type="ECO:0000256" key="7">
    <source>
        <dbReference type="ARBA" id="ARBA00022741"/>
    </source>
</evidence>
<dbReference type="PANTHER" id="PTHR24346">
    <property type="entry name" value="MAP/MICROTUBULE AFFINITY-REGULATING KINASE"/>
    <property type="match status" value="1"/>
</dbReference>
<dbReference type="PROSITE" id="PS00107">
    <property type="entry name" value="PROTEIN_KINASE_ATP"/>
    <property type="match status" value="1"/>
</dbReference>
<comment type="similarity">
    <text evidence="2">Belongs to the protein kinase superfamily. CAMK Ser/Thr protein kinase family. NIM1 subfamily.</text>
</comment>
<feature type="domain" description="Protein kinase" evidence="14">
    <location>
        <begin position="110"/>
        <end position="389"/>
    </location>
</feature>
<feature type="compositionally biased region" description="Polar residues" evidence="13">
    <location>
        <begin position="1112"/>
        <end position="1121"/>
    </location>
</feature>
<comment type="catalytic activity">
    <reaction evidence="10">
        <text>L-threonyl-[protein] + ATP = O-phospho-L-threonyl-[protein] + ADP + H(+)</text>
        <dbReference type="Rhea" id="RHEA:46608"/>
        <dbReference type="Rhea" id="RHEA-COMP:11060"/>
        <dbReference type="Rhea" id="RHEA-COMP:11605"/>
        <dbReference type="ChEBI" id="CHEBI:15378"/>
        <dbReference type="ChEBI" id="CHEBI:30013"/>
        <dbReference type="ChEBI" id="CHEBI:30616"/>
        <dbReference type="ChEBI" id="CHEBI:61977"/>
        <dbReference type="ChEBI" id="CHEBI:456216"/>
        <dbReference type="EC" id="2.7.11.1"/>
    </reaction>
</comment>
<feature type="compositionally biased region" description="Low complexity" evidence="13">
    <location>
        <begin position="1184"/>
        <end position="1201"/>
    </location>
</feature>
<dbReference type="GO" id="GO:0032161">
    <property type="term" value="C:cleavage apparatus septin structure"/>
    <property type="evidence" value="ECO:0007669"/>
    <property type="project" value="UniProtKB-ARBA"/>
</dbReference>
<keyword evidence="9 12" id="KW-0067">ATP-binding</keyword>
<gene>
    <name evidence="15" type="ORF">HANVADRAFT_51222</name>
</gene>
<evidence type="ECO:0000256" key="1">
    <source>
        <dbReference type="ARBA" id="ARBA00004266"/>
    </source>
</evidence>
<dbReference type="InterPro" id="IPR000719">
    <property type="entry name" value="Prot_kinase_dom"/>
</dbReference>
<dbReference type="EC" id="2.7.11.1" evidence="3"/>
<comment type="subcellular location">
    <subcellularLocation>
        <location evidence="1">Bud neck</location>
    </subcellularLocation>
</comment>
<feature type="region of interest" description="Disordered" evidence="13">
    <location>
        <begin position="546"/>
        <end position="572"/>
    </location>
</feature>
<comment type="caution">
    <text evidence="15">The sequence shown here is derived from an EMBL/GenBank/DDBJ whole genome shotgun (WGS) entry which is preliminary data.</text>
</comment>
<accession>A0A1B7TJ33</accession>
<dbReference type="GO" id="GO:0005940">
    <property type="term" value="C:septin ring"/>
    <property type="evidence" value="ECO:0007669"/>
    <property type="project" value="UniProtKB-ARBA"/>
</dbReference>
<feature type="binding site" evidence="12">
    <location>
        <position position="143"/>
    </location>
    <ligand>
        <name>ATP</name>
        <dbReference type="ChEBI" id="CHEBI:30616"/>
    </ligand>
</feature>
<evidence type="ECO:0000256" key="2">
    <source>
        <dbReference type="ARBA" id="ARBA00010791"/>
    </source>
</evidence>
<dbReference type="InterPro" id="IPR017441">
    <property type="entry name" value="Protein_kinase_ATP_BS"/>
</dbReference>
<dbReference type="OrthoDB" id="504170at2759"/>
<evidence type="ECO:0000259" key="14">
    <source>
        <dbReference type="PROSITE" id="PS50011"/>
    </source>
</evidence>
<dbReference type="PANTHER" id="PTHR24346:SF110">
    <property type="entry name" value="NON-SPECIFIC SERINE_THREONINE PROTEIN KINASE"/>
    <property type="match status" value="1"/>
</dbReference>
<feature type="compositionally biased region" description="Low complexity" evidence="13">
    <location>
        <begin position="111"/>
        <end position="122"/>
    </location>
</feature>
<dbReference type="SMART" id="SM00220">
    <property type="entry name" value="S_TKc"/>
    <property type="match status" value="1"/>
</dbReference>
<dbReference type="EMBL" id="LXPE01000002">
    <property type="protein sequence ID" value="OBA28762.1"/>
    <property type="molecule type" value="Genomic_DNA"/>
</dbReference>
<dbReference type="InterPro" id="IPR011009">
    <property type="entry name" value="Kinase-like_dom_sf"/>
</dbReference>
<evidence type="ECO:0000256" key="12">
    <source>
        <dbReference type="PROSITE-ProRule" id="PRU10141"/>
    </source>
</evidence>
<dbReference type="SUPFAM" id="SSF56112">
    <property type="entry name" value="Protein kinase-like (PK-like)"/>
    <property type="match status" value="1"/>
</dbReference>
<evidence type="ECO:0000256" key="6">
    <source>
        <dbReference type="ARBA" id="ARBA00022679"/>
    </source>
</evidence>
<keyword evidence="4" id="KW-0723">Serine/threonine-protein kinase</keyword>
<keyword evidence="7 12" id="KW-0547">Nucleotide-binding</keyword>
<dbReference type="GO" id="GO:0044879">
    <property type="term" value="P:mitotic morphogenesis checkpoint signaling"/>
    <property type="evidence" value="ECO:0007669"/>
    <property type="project" value="UniProtKB-ARBA"/>
</dbReference>
<keyword evidence="5" id="KW-0597">Phosphoprotein</keyword>
<evidence type="ECO:0000313" key="15">
    <source>
        <dbReference type="EMBL" id="OBA28762.1"/>
    </source>
</evidence>
<feature type="region of interest" description="Disordered" evidence="13">
    <location>
        <begin position="1112"/>
        <end position="1170"/>
    </location>
</feature>
<keyword evidence="16" id="KW-1185">Reference proteome</keyword>
<feature type="region of interest" description="Disordered" evidence="13">
    <location>
        <begin position="76"/>
        <end position="123"/>
    </location>
</feature>
<dbReference type="Gene3D" id="1.10.510.10">
    <property type="entry name" value="Transferase(Phosphotransferase) domain 1"/>
    <property type="match status" value="1"/>
</dbReference>
<dbReference type="GO" id="GO:0000399">
    <property type="term" value="C:cellular bud neck septin structure"/>
    <property type="evidence" value="ECO:0007669"/>
    <property type="project" value="UniProtKB-ARBA"/>
</dbReference>
<protein>
    <recommendedName>
        <fullName evidence="3">non-specific serine/threonine protein kinase</fullName>
        <ecNumber evidence="3">2.7.11.1</ecNumber>
    </recommendedName>
</protein>
<dbReference type="PROSITE" id="PS50011">
    <property type="entry name" value="PROTEIN_KINASE_DOM"/>
    <property type="match status" value="1"/>
</dbReference>
<evidence type="ECO:0000256" key="4">
    <source>
        <dbReference type="ARBA" id="ARBA00022527"/>
    </source>
</evidence>
<dbReference type="PROSITE" id="PS00108">
    <property type="entry name" value="PROTEIN_KINASE_ST"/>
    <property type="match status" value="1"/>
</dbReference>
<evidence type="ECO:0000256" key="3">
    <source>
        <dbReference type="ARBA" id="ARBA00012513"/>
    </source>
</evidence>
<dbReference type="CDD" id="cd14081">
    <property type="entry name" value="STKc_BRSK1_2"/>
    <property type="match status" value="1"/>
</dbReference>
<sequence length="1339" mass="153665">MSLSNSLNEFINYDFNMLKTPDIQNLKNINGLSCSDIGEKAEFKKNSFNKDSSISRQMMLSDLGIEKSNYEISKDVNNSEDCKNSQPLISKEDKKQTKKRRRHKDNVGPWKLGKTLGKGSSGRVRLAKNQKTGQLAAVKIVRKGKSVIHKKQETEKDPSLSGTSNDTYTEFFEEGVVPYGIEREIIIMKLVNHANIMGLYEVWENKNELYLVLEYINGGELFDHLVSNGKFSEPEAVYYLKQIVQGVSYLHKFNICHRDLKPENILLDKKNQKIKIADFGMAALELSDKLLKTSCGSPHYASPEIIKGKEYNGSPSDVWSCGIILFALLAGHLPFNDGDIKKLLLKVQIGKYEFPSHFSPEARDLIDIMLQTNPKDRIAIDEIMNHPLLLKYSKTTKNKSNTNINNLLKNQDVIHIKENNLFPTLPVTPDKVNFLTKDDIDQNILESLQVLWHGISVDILIEKLLRKEQNEEKIFYSLLYQYQSNQHNFGNSEEALIEKEKNELETTTAYDNDNICETPPAPKLDPTSRFSSFLSFQKLQFPTSDNLSKQNKLKEYPNKVENNPVEDSKPGLGLFLSKKLSDQKSQKDLANSKNAVSSSPKKFNSEKIDKSLYPLKSISKRSLNLSSYLLHDIVKNDDQYELPTHRNEFAKICENLLFTEMDGTKDTKKFTELKSNKKNDNKNLRINDDNNTFKKMTLDPKLKKATLKNLATFLPTNKTNNINNNDTRTKLNDFNFEQSTVNKNKHRKALENGLIEDSIKSERKSPKTVVEMAVSKYIPQDDNSLNIGKEESNLPLNDLRTTSTFNDLNIILNSDLFSEGFVNKEESKKSNNEPFLNVNKQITKTKQKAKLPKTKSFLFADLETNSSYSLKNLEHVQKLESLDESTSCGFIKAKRKVVLTTTSSDTNLNSSNEQKLQNNYHDDDRVHDYRGSLYVSNKPDFDEISLSDINTSVNRLNSGDESFDKNLQLAVSPFDINDLKLSPEKQKKKSLDEFALKTNAQQRSSYINQYTDTTEYFKRDSTYHNRDSRLLEITIGDITNENFNDVDMKNDNRVDEEQKRVTMLFDEDDKKFFEDFRKNRDDEANLQKNTVLKKDKNLSNLKKYSLLETNKKSNAVSIRKQNNSDDNRESAITSNHNEKKLNIPKLRNKKEKKVYATEPKSKTGSSSTSSSKNWFIRLVSRISSNSSHGSSKSVSPDFKNCSSEEEEEENKIKSRNKSSLSEKELQTTRILHERLFNNKNLFELDEISDSITNELNSMKSKYPFFNYNVSNKIPNVVKYNFFHSSKEKTQDSVIDLNIEKNEIDETITVVLSQFRNINDSSLEKIQLFNDLSNFILKTI</sequence>
<evidence type="ECO:0000256" key="9">
    <source>
        <dbReference type="ARBA" id="ARBA00022840"/>
    </source>
</evidence>
<feature type="region of interest" description="Disordered" evidence="13">
    <location>
        <begin position="1184"/>
        <end position="1224"/>
    </location>
</feature>
<evidence type="ECO:0000256" key="10">
    <source>
        <dbReference type="ARBA" id="ARBA00047899"/>
    </source>
</evidence>
<dbReference type="InterPro" id="IPR008271">
    <property type="entry name" value="Ser/Thr_kinase_AS"/>
</dbReference>
<keyword evidence="8 15" id="KW-0418">Kinase</keyword>
<dbReference type="GO" id="GO:0005524">
    <property type="term" value="F:ATP binding"/>
    <property type="evidence" value="ECO:0007669"/>
    <property type="project" value="UniProtKB-UniRule"/>
</dbReference>
<evidence type="ECO:0000313" key="16">
    <source>
        <dbReference type="Proteomes" id="UP000092321"/>
    </source>
</evidence>
<evidence type="ECO:0000256" key="11">
    <source>
        <dbReference type="ARBA" id="ARBA00048679"/>
    </source>
</evidence>
<proteinExistence type="inferred from homology"/>
<evidence type="ECO:0000256" key="13">
    <source>
        <dbReference type="SAM" id="MobiDB-lite"/>
    </source>
</evidence>
<dbReference type="FunFam" id="1.10.510.10:FF:000394">
    <property type="entry name" value="Serine/threonine-protein kinase HSL1"/>
    <property type="match status" value="1"/>
</dbReference>
<dbReference type="Pfam" id="PF00069">
    <property type="entry name" value="Pkinase"/>
    <property type="match status" value="1"/>
</dbReference>
<reference evidence="16" key="1">
    <citation type="journal article" date="2016" name="Proc. Natl. Acad. Sci. U.S.A.">
        <title>Comparative genomics of biotechnologically important yeasts.</title>
        <authorList>
            <person name="Riley R."/>
            <person name="Haridas S."/>
            <person name="Wolfe K.H."/>
            <person name="Lopes M.R."/>
            <person name="Hittinger C.T."/>
            <person name="Goeker M."/>
            <person name="Salamov A.A."/>
            <person name="Wisecaver J.H."/>
            <person name="Long T.M."/>
            <person name="Calvey C.H."/>
            <person name="Aerts A.L."/>
            <person name="Barry K.W."/>
            <person name="Choi C."/>
            <person name="Clum A."/>
            <person name="Coughlan A.Y."/>
            <person name="Deshpande S."/>
            <person name="Douglass A.P."/>
            <person name="Hanson S.J."/>
            <person name="Klenk H.-P."/>
            <person name="LaButti K.M."/>
            <person name="Lapidus A."/>
            <person name="Lindquist E.A."/>
            <person name="Lipzen A.M."/>
            <person name="Meier-Kolthoff J.P."/>
            <person name="Ohm R.A."/>
            <person name="Otillar R.P."/>
            <person name="Pangilinan J.L."/>
            <person name="Peng Y."/>
            <person name="Rokas A."/>
            <person name="Rosa C.A."/>
            <person name="Scheuner C."/>
            <person name="Sibirny A.A."/>
            <person name="Slot J.C."/>
            <person name="Stielow J.B."/>
            <person name="Sun H."/>
            <person name="Kurtzman C.P."/>
            <person name="Blackwell M."/>
            <person name="Grigoriev I.V."/>
            <person name="Jeffries T.W."/>
        </authorList>
    </citation>
    <scope>NUCLEOTIDE SEQUENCE [LARGE SCALE GENOMIC DNA]</scope>
    <source>
        <strain evidence="16">NRRL Y-1626</strain>
    </source>
</reference>
<keyword evidence="6" id="KW-0808">Transferase</keyword>
<evidence type="ECO:0000256" key="8">
    <source>
        <dbReference type="ARBA" id="ARBA00022777"/>
    </source>
</evidence>